<dbReference type="GO" id="GO:0005829">
    <property type="term" value="C:cytosol"/>
    <property type="evidence" value="ECO:0007669"/>
    <property type="project" value="TreeGrafter"/>
</dbReference>
<evidence type="ECO:0000313" key="2">
    <source>
        <dbReference type="EMBL" id="SNQ45419.1"/>
    </source>
</evidence>
<evidence type="ECO:0000256" key="1">
    <source>
        <dbReference type="ARBA" id="ARBA00010552"/>
    </source>
</evidence>
<gene>
    <name evidence="2" type="ORF">FRACA_10178</name>
</gene>
<dbReference type="GO" id="GO:0019239">
    <property type="term" value="F:deaminase activity"/>
    <property type="evidence" value="ECO:0007669"/>
    <property type="project" value="TreeGrafter"/>
</dbReference>
<protein>
    <recommendedName>
        <fullName evidence="4">RidA family protein</fullName>
    </recommendedName>
</protein>
<dbReference type="OrthoDB" id="9815126at2"/>
<organism evidence="2 3">
    <name type="scientific">Frankia canadensis</name>
    <dbReference type="NCBI Taxonomy" id="1836972"/>
    <lineage>
        <taxon>Bacteria</taxon>
        <taxon>Bacillati</taxon>
        <taxon>Actinomycetota</taxon>
        <taxon>Actinomycetes</taxon>
        <taxon>Frankiales</taxon>
        <taxon>Frankiaceae</taxon>
        <taxon>Frankia</taxon>
    </lineage>
</organism>
<dbReference type="PANTHER" id="PTHR11803:SF58">
    <property type="entry name" value="PROTEIN HMF1-RELATED"/>
    <property type="match status" value="1"/>
</dbReference>
<dbReference type="Proteomes" id="UP000234331">
    <property type="component" value="Unassembled WGS sequence"/>
</dbReference>
<keyword evidence="3" id="KW-1185">Reference proteome</keyword>
<evidence type="ECO:0000313" key="3">
    <source>
        <dbReference type="Proteomes" id="UP000234331"/>
    </source>
</evidence>
<dbReference type="Gene3D" id="3.30.1330.40">
    <property type="entry name" value="RutC-like"/>
    <property type="match status" value="1"/>
</dbReference>
<dbReference type="EMBL" id="FZMO01000001">
    <property type="protein sequence ID" value="SNQ45419.1"/>
    <property type="molecule type" value="Genomic_DNA"/>
</dbReference>
<reference evidence="2 3" key="1">
    <citation type="submission" date="2017-06" db="EMBL/GenBank/DDBJ databases">
        <authorList>
            <person name="Kim H.J."/>
            <person name="Triplett B.A."/>
        </authorList>
    </citation>
    <scope>NUCLEOTIDE SEQUENCE [LARGE SCALE GENOMIC DNA]</scope>
    <source>
        <strain evidence="2">FRACA_ARgP5</strain>
    </source>
</reference>
<dbReference type="SUPFAM" id="SSF55298">
    <property type="entry name" value="YjgF-like"/>
    <property type="match status" value="1"/>
</dbReference>
<sequence length="146" mass="15477">MTGGLAVASTGGRTVGYYSPVVICPPSASLAMISGVLSVDADGETVGAGDFEAQMRTVFRLLGETLKAAGSSWAELAKMTTYLVNSDHIADFYRIREEIFADLYPHGRPPGNTLLVVARLVRPEFLIEVEGIATTQQRGAGDELVG</sequence>
<dbReference type="CDD" id="cd00448">
    <property type="entry name" value="YjgF_YER057c_UK114_family"/>
    <property type="match status" value="1"/>
</dbReference>
<dbReference type="Pfam" id="PF01042">
    <property type="entry name" value="Ribonuc_L-PSP"/>
    <property type="match status" value="1"/>
</dbReference>
<dbReference type="InterPro" id="IPR035959">
    <property type="entry name" value="RutC-like_sf"/>
</dbReference>
<dbReference type="RefSeq" id="WP_101829589.1">
    <property type="nucleotide sequence ID" value="NZ_FZMO01000001.1"/>
</dbReference>
<dbReference type="AlphaFoldDB" id="A0A2I2KIG5"/>
<comment type="similarity">
    <text evidence="1">Belongs to the RutC family.</text>
</comment>
<dbReference type="InterPro" id="IPR006175">
    <property type="entry name" value="YjgF/YER057c/UK114"/>
</dbReference>
<name>A0A2I2KIG5_9ACTN</name>
<proteinExistence type="inferred from homology"/>
<evidence type="ECO:0008006" key="4">
    <source>
        <dbReference type="Google" id="ProtNLM"/>
    </source>
</evidence>
<dbReference type="PANTHER" id="PTHR11803">
    <property type="entry name" value="2-IMINOBUTANOATE/2-IMINOPROPANOATE DEAMINASE RIDA"/>
    <property type="match status" value="1"/>
</dbReference>
<accession>A0A2I2KIG5</accession>